<accession>A0A2R8BRH1</accession>
<keyword evidence="2" id="KW-1185">Reference proteome</keyword>
<dbReference type="Proteomes" id="UP000244912">
    <property type="component" value="Unassembled WGS sequence"/>
</dbReference>
<dbReference type="InterPro" id="IPR013324">
    <property type="entry name" value="RNA_pol_sigma_r3/r4-like"/>
</dbReference>
<dbReference type="AlphaFoldDB" id="A0A2R8BRH1"/>
<dbReference type="EMBL" id="ONZF01000001">
    <property type="protein sequence ID" value="SPJ22784.1"/>
    <property type="molecule type" value="Genomic_DNA"/>
</dbReference>
<dbReference type="OrthoDB" id="7820719at2"/>
<gene>
    <name evidence="1" type="ORF">PAA8504_00583</name>
</gene>
<evidence type="ECO:0000313" key="1">
    <source>
        <dbReference type="EMBL" id="SPJ22784.1"/>
    </source>
</evidence>
<organism evidence="1 2">
    <name type="scientific">Palleronia abyssalis</name>
    <dbReference type="NCBI Taxonomy" id="1501240"/>
    <lineage>
        <taxon>Bacteria</taxon>
        <taxon>Pseudomonadati</taxon>
        <taxon>Pseudomonadota</taxon>
        <taxon>Alphaproteobacteria</taxon>
        <taxon>Rhodobacterales</taxon>
        <taxon>Roseobacteraceae</taxon>
        <taxon>Palleronia</taxon>
    </lineage>
</organism>
<evidence type="ECO:0000313" key="2">
    <source>
        <dbReference type="Proteomes" id="UP000244912"/>
    </source>
</evidence>
<dbReference type="RefSeq" id="WP_146190440.1">
    <property type="nucleotide sequence ID" value="NZ_ONZF01000001.1"/>
</dbReference>
<reference evidence="1 2" key="1">
    <citation type="submission" date="2018-03" db="EMBL/GenBank/DDBJ databases">
        <authorList>
            <person name="Keele B.F."/>
        </authorList>
    </citation>
    <scope>NUCLEOTIDE SEQUENCE [LARGE SCALE GENOMIC DNA]</scope>
    <source>
        <strain evidence="1 2">CECT 8504</strain>
    </source>
</reference>
<dbReference type="SUPFAM" id="SSF88659">
    <property type="entry name" value="Sigma3 and sigma4 domains of RNA polymerase sigma factors"/>
    <property type="match status" value="1"/>
</dbReference>
<sequence length="218" mass="25512">MKNRYCIGSKLPEPTFRALVRAYFVGKRTEDAARFLKISQGSVKNLYRRLTYRLIDDFPVFEFYRDLLSDCFETGGHRVEALKRCLWQCPGDLHYDSPSDREICDGCPFASRFLAFPDHDESVQTMYFARRSLAPLTSFSFINRAAYFFAQECLIYGPTERRRRQANRFITTLRARPLGSSGSKSQIADRYVEHRGLRPHWYVVGQGPEYYLPNHDMM</sequence>
<protein>
    <submittedName>
        <fullName evidence="1">Uncharacterized protein</fullName>
    </submittedName>
</protein>
<name>A0A2R8BRH1_9RHOB</name>
<proteinExistence type="predicted"/>